<dbReference type="NCBIfam" id="NF005901">
    <property type="entry name" value="PRK07877.1"/>
    <property type="match status" value="1"/>
</dbReference>
<dbReference type="GO" id="GO:0061503">
    <property type="term" value="F:tRNA threonylcarbamoyladenosine dehydratase"/>
    <property type="evidence" value="ECO:0007669"/>
    <property type="project" value="TreeGrafter"/>
</dbReference>
<dbReference type="CDD" id="cd01483">
    <property type="entry name" value="E1_enzyme_family"/>
    <property type="match status" value="1"/>
</dbReference>
<dbReference type="InterPro" id="IPR045886">
    <property type="entry name" value="ThiF/MoeB/HesA"/>
</dbReference>
<dbReference type="RefSeq" id="WP_084120584.1">
    <property type="nucleotide sequence ID" value="NZ_LT838813.1"/>
</dbReference>
<evidence type="ECO:0000259" key="1">
    <source>
        <dbReference type="Pfam" id="PF00899"/>
    </source>
</evidence>
<sequence>MNALSTLDLINQWGIILMNPQKKSDAELLKKLFELPHLLKVDQIESQVADLIKLNNPTKSFSKEELLMKVVEFFEMNEKHSYGHWVFYPWKNTLVHVLPEREFIQVRTVRNQYKITPSEQEKLSTKKIGIVGLSVGQSVAMALALERGCGELRLADFDTLELSNMNRIRCSLTELGLKKSTIAAREILEIDPYLKVTVYEEGINEGNIVDFFTKGGELDLLVDECDSLDIKVLLREVAKKYRIPVIMDTSDRGMLDIERFDLEPERPVFHGFLGDIDYKDLKDLNIKEKVTYGLKITGLETLSPRMKASLLEINQTISSWPQLASAVFLGGALGAHSARNILLDHMTESGRFFIDLDELVQVHPGSENLKFKVNEEDLNFSVQKEFELKSSLSSNYKLTEDELIKIVKAANTAPSGGNCQPWSWVFDEKGVLHLYHDKKRSESLLDFKGTGSLMSFGSALENIRLTCAQMGIETEMITEIVDFEEEKIASIIFKNKQKQSINVPFAYLTPYIERRLTDRQNQKRQIIDREIFKELVAIAEESGLNLHVFDQEDQIGKLAKINGVMDWVRMINEEGYRDFVKEIRWNSSEAEMSKDGMDLSTFDLSVADKAILKMINNPKAMKFVREHHLGRGFTQISDKTFQAASAICLLSAKDFSPDTYLKAGRALQRIWTHANMKKISFQPVTAPLFLYQQYIKGDKKRFSAFESNLIKNSLREFREFVQHKDGEVEIFLFRLNITEGDVVRSLRRDVVDTLKIV</sequence>
<dbReference type="InterPro" id="IPR035985">
    <property type="entry name" value="Ubiquitin-activating_enz"/>
</dbReference>
<dbReference type="GO" id="GO:0016491">
    <property type="term" value="F:oxidoreductase activity"/>
    <property type="evidence" value="ECO:0007669"/>
    <property type="project" value="InterPro"/>
</dbReference>
<dbReference type="Gene3D" id="3.40.50.720">
    <property type="entry name" value="NAD(P)-binding Rossmann-like Domain"/>
    <property type="match status" value="1"/>
</dbReference>
<evidence type="ECO:0000313" key="3">
    <source>
        <dbReference type="Proteomes" id="UP000192333"/>
    </source>
</evidence>
<reference evidence="3" key="1">
    <citation type="submission" date="2017-04" db="EMBL/GenBank/DDBJ databases">
        <authorList>
            <person name="Varghese N."/>
            <person name="Submissions S."/>
        </authorList>
    </citation>
    <scope>NUCLEOTIDE SEQUENCE [LARGE SCALE GENOMIC DNA]</scope>
    <source>
        <strain evidence="3">DSM 16537</strain>
    </source>
</reference>
<feature type="domain" description="THIF-type NAD/FAD binding fold" evidence="1">
    <location>
        <begin position="114"/>
        <end position="250"/>
    </location>
</feature>
<accession>A0A1W2H510</accession>
<dbReference type="GO" id="GO:0008641">
    <property type="term" value="F:ubiquitin-like modifier activating enzyme activity"/>
    <property type="evidence" value="ECO:0007669"/>
    <property type="project" value="InterPro"/>
</dbReference>
<dbReference type="AlphaFoldDB" id="A0A1W2H510"/>
<gene>
    <name evidence="2" type="ORF">SAMN00777080_2319</name>
</gene>
<dbReference type="EMBL" id="LT838813">
    <property type="protein sequence ID" value="SMD43712.1"/>
    <property type="molecule type" value="Genomic_DNA"/>
</dbReference>
<dbReference type="PANTHER" id="PTHR43267:SF3">
    <property type="entry name" value="THIF PROTEIN"/>
    <property type="match status" value="1"/>
</dbReference>
<dbReference type="Gene3D" id="3.40.109.10">
    <property type="entry name" value="NADH Oxidase"/>
    <property type="match status" value="2"/>
</dbReference>
<name>A0A1W2H510_9BACT</name>
<dbReference type="Pfam" id="PF00899">
    <property type="entry name" value="ThiF"/>
    <property type="match status" value="1"/>
</dbReference>
<evidence type="ECO:0000313" key="2">
    <source>
        <dbReference type="EMBL" id="SMD43712.1"/>
    </source>
</evidence>
<dbReference type="OrthoDB" id="5149792at2"/>
<protein>
    <submittedName>
        <fullName evidence="2">Dinucleotide-utilizing enzymes involved in molybdopterin and thiamine biosynthesis family 1</fullName>
    </submittedName>
</protein>
<dbReference type="InterPro" id="IPR000594">
    <property type="entry name" value="ThiF_NAD_FAD-bd"/>
</dbReference>
<dbReference type="PANTHER" id="PTHR43267">
    <property type="entry name" value="TRNA THREONYLCARBAMOYLADENOSINE DEHYDRATASE"/>
    <property type="match status" value="1"/>
</dbReference>
<dbReference type="InterPro" id="IPR000415">
    <property type="entry name" value="Nitroreductase-like"/>
</dbReference>
<dbReference type="STRING" id="758820.SAMN00777080_2319"/>
<organism evidence="2 3">
    <name type="scientific">Aquiflexum balticum DSM 16537</name>
    <dbReference type="NCBI Taxonomy" id="758820"/>
    <lineage>
        <taxon>Bacteria</taxon>
        <taxon>Pseudomonadati</taxon>
        <taxon>Bacteroidota</taxon>
        <taxon>Cytophagia</taxon>
        <taxon>Cytophagales</taxon>
        <taxon>Cyclobacteriaceae</taxon>
        <taxon>Aquiflexum</taxon>
    </lineage>
</organism>
<dbReference type="GO" id="GO:0061504">
    <property type="term" value="P:cyclic threonylcarbamoyladenosine biosynthetic process"/>
    <property type="evidence" value="ECO:0007669"/>
    <property type="project" value="TreeGrafter"/>
</dbReference>
<dbReference type="Proteomes" id="UP000192333">
    <property type="component" value="Chromosome I"/>
</dbReference>
<dbReference type="SUPFAM" id="SSF55469">
    <property type="entry name" value="FMN-dependent nitroreductase-like"/>
    <property type="match status" value="1"/>
</dbReference>
<dbReference type="SUPFAM" id="SSF69572">
    <property type="entry name" value="Activating enzymes of the ubiquitin-like proteins"/>
    <property type="match status" value="1"/>
</dbReference>
<proteinExistence type="predicted"/>
<keyword evidence="3" id="KW-1185">Reference proteome</keyword>